<dbReference type="Pfam" id="PF00528">
    <property type="entry name" value="BPD_transp_1"/>
    <property type="match status" value="1"/>
</dbReference>
<evidence type="ECO:0000256" key="8">
    <source>
        <dbReference type="SAM" id="MobiDB-lite"/>
    </source>
</evidence>
<keyword evidence="11" id="KW-1185">Reference proteome</keyword>
<dbReference type="GO" id="GO:0015226">
    <property type="term" value="F:carnitine transmembrane transporter activity"/>
    <property type="evidence" value="ECO:0007669"/>
    <property type="project" value="TreeGrafter"/>
</dbReference>
<feature type="region of interest" description="Disordered" evidence="8">
    <location>
        <begin position="295"/>
        <end position="315"/>
    </location>
</feature>
<feature type="transmembrane region" description="Helical" evidence="7">
    <location>
        <begin position="245"/>
        <end position="264"/>
    </location>
</feature>
<dbReference type="GO" id="GO:0043190">
    <property type="term" value="C:ATP-binding cassette (ABC) transporter complex"/>
    <property type="evidence" value="ECO:0007669"/>
    <property type="project" value="TreeGrafter"/>
</dbReference>
<organism evidence="10 11">
    <name type="scientific">Cryobacterium suzukii</name>
    <dbReference type="NCBI Taxonomy" id="1259198"/>
    <lineage>
        <taxon>Bacteria</taxon>
        <taxon>Bacillati</taxon>
        <taxon>Actinomycetota</taxon>
        <taxon>Actinomycetes</taxon>
        <taxon>Micrococcales</taxon>
        <taxon>Microbacteriaceae</taxon>
        <taxon>Cryobacterium</taxon>
    </lineage>
</organism>
<keyword evidence="4 7" id="KW-0812">Transmembrane</keyword>
<reference evidence="10 11" key="1">
    <citation type="submission" date="2019-03" db="EMBL/GenBank/DDBJ databases">
        <title>Genomics of glacier-inhabiting Cryobacterium strains.</title>
        <authorList>
            <person name="Liu Q."/>
            <person name="Xin Y.-H."/>
        </authorList>
    </citation>
    <scope>NUCLEOTIDE SEQUENCE [LARGE SCALE GENOMIC DNA]</scope>
    <source>
        <strain evidence="10 11">Sr39</strain>
    </source>
</reference>
<keyword evidence="5 7" id="KW-1133">Transmembrane helix</keyword>
<comment type="similarity">
    <text evidence="7">Belongs to the binding-protein-dependent transport system permease family.</text>
</comment>
<evidence type="ECO:0000256" key="5">
    <source>
        <dbReference type="ARBA" id="ARBA00022989"/>
    </source>
</evidence>
<dbReference type="PROSITE" id="PS50928">
    <property type="entry name" value="ABC_TM1"/>
    <property type="match status" value="1"/>
</dbReference>
<dbReference type="RefSeq" id="WP_134512869.1">
    <property type="nucleotide sequence ID" value="NZ_SOHJ01000002.1"/>
</dbReference>
<evidence type="ECO:0000256" key="4">
    <source>
        <dbReference type="ARBA" id="ARBA00022692"/>
    </source>
</evidence>
<dbReference type="InterPro" id="IPR000515">
    <property type="entry name" value="MetI-like"/>
</dbReference>
<dbReference type="SUPFAM" id="SSF161098">
    <property type="entry name" value="MetI-like"/>
    <property type="match status" value="1"/>
</dbReference>
<feature type="transmembrane region" description="Helical" evidence="7">
    <location>
        <begin position="93"/>
        <end position="116"/>
    </location>
</feature>
<dbReference type="PANTHER" id="PTHR47737:SF1">
    <property type="entry name" value="GLYCINE BETAINE_PROLINE BETAINE TRANSPORT SYSTEM PERMEASE PROTEIN PROW"/>
    <property type="match status" value="1"/>
</dbReference>
<feature type="transmembrane region" description="Helical" evidence="7">
    <location>
        <begin position="69"/>
        <end position="86"/>
    </location>
</feature>
<dbReference type="EMBL" id="SOHJ01000002">
    <property type="protein sequence ID" value="TFD62515.1"/>
    <property type="molecule type" value="Genomic_DNA"/>
</dbReference>
<dbReference type="GO" id="GO:0031460">
    <property type="term" value="P:glycine betaine transport"/>
    <property type="evidence" value="ECO:0007669"/>
    <property type="project" value="TreeGrafter"/>
</dbReference>
<evidence type="ECO:0000313" key="11">
    <source>
        <dbReference type="Proteomes" id="UP000298170"/>
    </source>
</evidence>
<evidence type="ECO:0000256" key="2">
    <source>
        <dbReference type="ARBA" id="ARBA00022448"/>
    </source>
</evidence>
<evidence type="ECO:0000256" key="3">
    <source>
        <dbReference type="ARBA" id="ARBA00022475"/>
    </source>
</evidence>
<dbReference type="GO" id="GO:0015871">
    <property type="term" value="P:choline transport"/>
    <property type="evidence" value="ECO:0007669"/>
    <property type="project" value="TreeGrafter"/>
</dbReference>
<evidence type="ECO:0000256" key="6">
    <source>
        <dbReference type="ARBA" id="ARBA00023136"/>
    </source>
</evidence>
<sequence>MNDFRLPLGSVVESFVDYITDTLGFLFVFIRALFDGAYESVEFLLGAPPFWAIMLVLGVLAFGIRGWKFAVGTVVGLLVILGVDQWENAMDTLALVLVASVLAIAISVPLGILAAKSTLASNIIRPVLDFMQTMPAFVYLIPALILFRVGVVPGIVATIIFAMAPGVRLTELGIRSVDQEVVEAGQAFGASPWRILRQIQLPLATPTIMAGINQVIMLSLSMVVISGMVGAGGLGAQVVASLNRIDIALGFEAGLAVVILAIFLDRITASLGSADSMGFFGNIRRVLRSRRATDGLASGAGTTRAPQPVGEPARV</sequence>
<protein>
    <submittedName>
        <fullName evidence="10">Proline/glycine betaine ABC transporter permease</fullName>
    </submittedName>
</protein>
<evidence type="ECO:0000256" key="7">
    <source>
        <dbReference type="RuleBase" id="RU363032"/>
    </source>
</evidence>
<accession>A0A4R9AIB8</accession>
<feature type="transmembrane region" description="Helical" evidence="7">
    <location>
        <begin position="136"/>
        <end position="162"/>
    </location>
</feature>
<feature type="transmembrane region" description="Helical" evidence="7">
    <location>
        <begin position="15"/>
        <end position="34"/>
    </location>
</feature>
<dbReference type="PANTHER" id="PTHR47737">
    <property type="entry name" value="GLYCINE BETAINE/PROLINE BETAINE TRANSPORT SYSTEM PERMEASE PROTEIN PROW"/>
    <property type="match status" value="1"/>
</dbReference>
<dbReference type="GO" id="GO:0005275">
    <property type="term" value="F:amine transmembrane transporter activity"/>
    <property type="evidence" value="ECO:0007669"/>
    <property type="project" value="TreeGrafter"/>
</dbReference>
<evidence type="ECO:0000256" key="1">
    <source>
        <dbReference type="ARBA" id="ARBA00004141"/>
    </source>
</evidence>
<keyword evidence="2 7" id="KW-0813">Transport</keyword>
<comment type="caution">
    <text evidence="10">The sequence shown here is derived from an EMBL/GenBank/DDBJ whole genome shotgun (WGS) entry which is preliminary data.</text>
</comment>
<evidence type="ECO:0000259" key="9">
    <source>
        <dbReference type="PROSITE" id="PS50928"/>
    </source>
</evidence>
<feature type="transmembrane region" description="Helical" evidence="7">
    <location>
        <begin position="41"/>
        <end position="63"/>
    </location>
</feature>
<dbReference type="CDD" id="cd06261">
    <property type="entry name" value="TM_PBP2"/>
    <property type="match status" value="1"/>
</dbReference>
<feature type="transmembrane region" description="Helical" evidence="7">
    <location>
        <begin position="215"/>
        <end position="239"/>
    </location>
</feature>
<dbReference type="AlphaFoldDB" id="A0A4R9AIB8"/>
<dbReference type="InterPro" id="IPR035906">
    <property type="entry name" value="MetI-like_sf"/>
</dbReference>
<name>A0A4R9AIB8_9MICO</name>
<dbReference type="Gene3D" id="1.10.3720.10">
    <property type="entry name" value="MetI-like"/>
    <property type="match status" value="1"/>
</dbReference>
<evidence type="ECO:0000313" key="10">
    <source>
        <dbReference type="EMBL" id="TFD62515.1"/>
    </source>
</evidence>
<keyword evidence="6 7" id="KW-0472">Membrane</keyword>
<feature type="domain" description="ABC transmembrane type-1" evidence="9">
    <location>
        <begin position="89"/>
        <end position="268"/>
    </location>
</feature>
<gene>
    <name evidence="10" type="ORF">E3T39_00745</name>
</gene>
<comment type="subcellular location">
    <subcellularLocation>
        <location evidence="7">Cell membrane</location>
        <topology evidence="7">Multi-pass membrane protein</topology>
    </subcellularLocation>
    <subcellularLocation>
        <location evidence="1">Membrane</location>
        <topology evidence="1">Multi-pass membrane protein</topology>
    </subcellularLocation>
</comment>
<dbReference type="FunFam" id="1.10.3720.10:FF:000001">
    <property type="entry name" value="Glycine betaine ABC transporter, permease"/>
    <property type="match status" value="1"/>
</dbReference>
<keyword evidence="3" id="KW-1003">Cell membrane</keyword>
<dbReference type="Proteomes" id="UP000298170">
    <property type="component" value="Unassembled WGS sequence"/>
</dbReference>
<dbReference type="OrthoDB" id="9815258at2"/>
<proteinExistence type="inferred from homology"/>